<organism evidence="1 2">
    <name type="scientific">Clunio marinus</name>
    <dbReference type="NCBI Taxonomy" id="568069"/>
    <lineage>
        <taxon>Eukaryota</taxon>
        <taxon>Metazoa</taxon>
        <taxon>Ecdysozoa</taxon>
        <taxon>Arthropoda</taxon>
        <taxon>Hexapoda</taxon>
        <taxon>Insecta</taxon>
        <taxon>Pterygota</taxon>
        <taxon>Neoptera</taxon>
        <taxon>Endopterygota</taxon>
        <taxon>Diptera</taxon>
        <taxon>Nematocera</taxon>
        <taxon>Chironomoidea</taxon>
        <taxon>Chironomidae</taxon>
        <taxon>Clunio</taxon>
    </lineage>
</organism>
<reference evidence="1 2" key="1">
    <citation type="submission" date="2015-04" db="EMBL/GenBank/DDBJ databases">
        <authorList>
            <person name="Syromyatnikov M.Y."/>
            <person name="Popov V.N."/>
        </authorList>
    </citation>
    <scope>NUCLEOTIDE SEQUENCE [LARGE SCALE GENOMIC DNA]</scope>
</reference>
<proteinExistence type="predicted"/>
<dbReference type="AlphaFoldDB" id="A0A1J1HYP0"/>
<dbReference type="Proteomes" id="UP000183832">
    <property type="component" value="Unassembled WGS sequence"/>
</dbReference>
<name>A0A1J1HYP0_9DIPT</name>
<accession>A0A1J1HYP0</accession>
<protein>
    <submittedName>
        <fullName evidence="1">CLUMA_CG006759, isoform A</fullName>
    </submittedName>
</protein>
<gene>
    <name evidence="1" type="ORF">CLUMA_CG006759</name>
</gene>
<keyword evidence="2" id="KW-1185">Reference proteome</keyword>
<evidence type="ECO:0000313" key="2">
    <source>
        <dbReference type="Proteomes" id="UP000183832"/>
    </source>
</evidence>
<evidence type="ECO:0000313" key="1">
    <source>
        <dbReference type="EMBL" id="CRK93215.1"/>
    </source>
</evidence>
<dbReference type="EMBL" id="CVRI01000037">
    <property type="protein sequence ID" value="CRK93215.1"/>
    <property type="molecule type" value="Genomic_DNA"/>
</dbReference>
<sequence length="126" mass="14797">MTLQPLKCNKRYERIGKEAKFSLTNGFMKEYLRRASSDADPIFYQQNEFNKALPLPFFYYKNHKSCCPKQALKCFGEFSPISCPPRVPRTKVSTRARSPGDVIQPHFKTLHKTYTLKVDKKFLRKE</sequence>